<dbReference type="OrthoDB" id="9772788at2"/>
<evidence type="ECO:0000256" key="5">
    <source>
        <dbReference type="ARBA" id="ARBA00023098"/>
    </source>
</evidence>
<comment type="subcellular location">
    <subcellularLocation>
        <location evidence="1 8">Cytoplasm</location>
    </subcellularLocation>
</comment>
<dbReference type="GO" id="GO:0005737">
    <property type="term" value="C:cytoplasm"/>
    <property type="evidence" value="ECO:0007669"/>
    <property type="project" value="UniProtKB-SubCell"/>
</dbReference>
<dbReference type="NCBIfam" id="NF000582">
    <property type="entry name" value="PRK00006.1"/>
    <property type="match status" value="1"/>
</dbReference>
<dbReference type="PANTHER" id="PTHR30272">
    <property type="entry name" value="3-HYDROXYACYL-[ACYL-CARRIER-PROTEIN] DEHYDRATASE"/>
    <property type="match status" value="1"/>
</dbReference>
<dbReference type="GO" id="GO:0006633">
    <property type="term" value="P:fatty acid biosynthetic process"/>
    <property type="evidence" value="ECO:0007669"/>
    <property type="project" value="UniProtKB-UniRule"/>
</dbReference>
<dbReference type="Proteomes" id="UP000031552">
    <property type="component" value="Unassembled WGS sequence"/>
</dbReference>
<dbReference type="AlphaFoldDB" id="A0A090CZV6"/>
<keyword evidence="5 8" id="KW-0443">Lipid metabolism</keyword>
<evidence type="ECO:0000256" key="8">
    <source>
        <dbReference type="HAMAP-Rule" id="MF_00406"/>
    </source>
</evidence>
<dbReference type="Pfam" id="PF07977">
    <property type="entry name" value="FabA"/>
    <property type="match status" value="1"/>
</dbReference>
<name>A0A090CZV6_9BACT</name>
<dbReference type="GO" id="GO:0019171">
    <property type="term" value="F:(3R)-hydroxyacyl-[acyl-carrier-protein] dehydratase activity"/>
    <property type="evidence" value="ECO:0007669"/>
    <property type="project" value="UniProtKB-EC"/>
</dbReference>
<dbReference type="eggNOG" id="COG0764">
    <property type="taxonomic scope" value="Bacteria"/>
</dbReference>
<gene>
    <name evidence="8 10" type="primary">fabZ</name>
    <name evidence="10" type="ORF">CSEC_0206</name>
</gene>
<feature type="transmembrane region" description="Helical" evidence="9">
    <location>
        <begin position="61"/>
        <end position="81"/>
    </location>
</feature>
<evidence type="ECO:0000256" key="4">
    <source>
        <dbReference type="ARBA" id="ARBA00022556"/>
    </source>
</evidence>
<comment type="function">
    <text evidence="7 8">Involved in unsaturated fatty acids biosynthesis. Catalyzes the dehydration of short chain beta-hydroxyacyl-ACPs and long chain saturated and unsaturated beta-hydroxyacyl-ACPs.</text>
</comment>
<comment type="caution">
    <text evidence="10">The sequence shown here is derived from an EMBL/GenBank/DDBJ whole genome shotgun (WGS) entry which is preliminary data.</text>
</comment>
<dbReference type="GO" id="GO:0016020">
    <property type="term" value="C:membrane"/>
    <property type="evidence" value="ECO:0007669"/>
    <property type="project" value="GOC"/>
</dbReference>
<feature type="active site" evidence="8">
    <location>
        <position position="55"/>
    </location>
</feature>
<dbReference type="InterPro" id="IPR029069">
    <property type="entry name" value="HotDog_dom_sf"/>
</dbReference>
<dbReference type="GO" id="GO:0009245">
    <property type="term" value="P:lipid A biosynthetic process"/>
    <property type="evidence" value="ECO:0007669"/>
    <property type="project" value="UniProtKB-UniRule"/>
</dbReference>
<evidence type="ECO:0000313" key="11">
    <source>
        <dbReference type="Proteomes" id="UP000031552"/>
    </source>
</evidence>
<dbReference type="RefSeq" id="WP_041016542.1">
    <property type="nucleotide sequence ID" value="NZ_CCEJ010000001.1"/>
</dbReference>
<evidence type="ECO:0000256" key="6">
    <source>
        <dbReference type="ARBA" id="ARBA00023239"/>
    </source>
</evidence>
<dbReference type="FunFam" id="3.10.129.10:FF:000001">
    <property type="entry name" value="3-hydroxyacyl-[acyl-carrier-protein] dehydratase FabZ"/>
    <property type="match status" value="1"/>
</dbReference>
<keyword evidence="3 8" id="KW-0444">Lipid biosynthesis</keyword>
<protein>
    <recommendedName>
        <fullName evidence="8">3-hydroxyacyl-[acyl-carrier-protein] dehydratase FabZ</fullName>
        <ecNumber evidence="8">4.2.1.59</ecNumber>
    </recommendedName>
    <alternativeName>
        <fullName evidence="8">(3R)-hydroxymyristoyl-[acyl-carrier-protein] dehydratase</fullName>
        <shortName evidence="8">(3R)-hydroxymyristoyl-ACP dehydrase</shortName>
    </alternativeName>
    <alternativeName>
        <fullName evidence="8">Beta-hydroxyacyl-ACP dehydratase</fullName>
    </alternativeName>
</protein>
<dbReference type="SUPFAM" id="SSF54637">
    <property type="entry name" value="Thioesterase/thiol ester dehydrase-isomerase"/>
    <property type="match status" value="1"/>
</dbReference>
<keyword evidence="9" id="KW-1133">Transmembrane helix</keyword>
<dbReference type="STRING" id="1437425.CSEC_0206"/>
<sequence length="153" mass="16684">MSANASLLNVKEIMQILPHRYPFLLVDKVIEVDLEKGRIVAQKNLTINEAFFQGHFPEAPIMPGVLIIEALAQAGGVLVYLKANEKTSKIAVLMNIKEAKFRSPVRPGDVLKLVCEGIHFSAKGGKINALAYIDDKIAAQAEMGFALVDKGNI</sequence>
<dbReference type="InterPro" id="IPR013114">
    <property type="entry name" value="FabA_FabZ"/>
</dbReference>
<evidence type="ECO:0000256" key="2">
    <source>
        <dbReference type="ARBA" id="ARBA00022490"/>
    </source>
</evidence>
<dbReference type="PANTHER" id="PTHR30272:SF1">
    <property type="entry name" value="3-HYDROXYACYL-[ACYL-CARRIER-PROTEIN] DEHYDRATASE"/>
    <property type="match status" value="1"/>
</dbReference>
<evidence type="ECO:0000313" key="10">
    <source>
        <dbReference type="EMBL" id="CDR33045.1"/>
    </source>
</evidence>
<keyword evidence="2 8" id="KW-0963">Cytoplasm</keyword>
<reference evidence="10" key="2">
    <citation type="submission" date="2014-09" db="EMBL/GenBank/DDBJ databases">
        <title>Criblamydia sequanensis harbors a mega-plasmid encoding arsenite resistance.</title>
        <authorList>
            <person name="Bertelli C."/>
            <person name="Goesmann A."/>
            <person name="Greub G."/>
        </authorList>
    </citation>
    <scope>NUCLEOTIDE SEQUENCE [LARGE SCALE GENOMIC DNA]</scope>
    <source>
        <strain evidence="10">CRIB-18</strain>
    </source>
</reference>
<dbReference type="EC" id="4.2.1.59" evidence="8"/>
<evidence type="ECO:0000256" key="7">
    <source>
        <dbReference type="ARBA" id="ARBA00025049"/>
    </source>
</evidence>
<keyword evidence="9" id="KW-0812">Transmembrane</keyword>
<dbReference type="EMBL" id="CCEJ010000001">
    <property type="protein sequence ID" value="CDR33045.1"/>
    <property type="molecule type" value="Genomic_DNA"/>
</dbReference>
<dbReference type="HAMAP" id="MF_00406">
    <property type="entry name" value="FabZ"/>
    <property type="match status" value="1"/>
</dbReference>
<keyword evidence="11" id="KW-1185">Reference proteome</keyword>
<reference evidence="10" key="1">
    <citation type="submission" date="2013-12" db="EMBL/GenBank/DDBJ databases">
        <authorList>
            <person name="Linke B."/>
        </authorList>
    </citation>
    <scope>NUCLEOTIDE SEQUENCE [LARGE SCALE GENOMIC DNA]</scope>
    <source>
        <strain evidence="10">CRIB-18</strain>
    </source>
</reference>
<dbReference type="Gene3D" id="3.10.129.10">
    <property type="entry name" value="Hotdog Thioesterase"/>
    <property type="match status" value="1"/>
</dbReference>
<dbReference type="InterPro" id="IPR010084">
    <property type="entry name" value="FabZ"/>
</dbReference>
<keyword evidence="9" id="KW-0472">Membrane</keyword>
<evidence type="ECO:0000256" key="9">
    <source>
        <dbReference type="SAM" id="Phobius"/>
    </source>
</evidence>
<dbReference type="CDD" id="cd01288">
    <property type="entry name" value="FabZ"/>
    <property type="match status" value="1"/>
</dbReference>
<proteinExistence type="inferred from homology"/>
<comment type="similarity">
    <text evidence="8">Belongs to the thioester dehydratase family. FabZ subfamily.</text>
</comment>
<accession>A0A090CZV6</accession>
<keyword evidence="4 8" id="KW-0441">Lipid A biosynthesis</keyword>
<comment type="catalytic activity">
    <reaction evidence="8">
        <text>a (3R)-hydroxyacyl-[ACP] = a (2E)-enoyl-[ACP] + H2O</text>
        <dbReference type="Rhea" id="RHEA:13097"/>
        <dbReference type="Rhea" id="RHEA-COMP:9925"/>
        <dbReference type="Rhea" id="RHEA-COMP:9945"/>
        <dbReference type="ChEBI" id="CHEBI:15377"/>
        <dbReference type="ChEBI" id="CHEBI:78784"/>
        <dbReference type="ChEBI" id="CHEBI:78827"/>
        <dbReference type="EC" id="4.2.1.59"/>
    </reaction>
</comment>
<organism evidence="10 11">
    <name type="scientific">Candidatus Criblamydia sequanensis CRIB-18</name>
    <dbReference type="NCBI Taxonomy" id="1437425"/>
    <lineage>
        <taxon>Bacteria</taxon>
        <taxon>Pseudomonadati</taxon>
        <taxon>Chlamydiota</taxon>
        <taxon>Chlamydiia</taxon>
        <taxon>Parachlamydiales</taxon>
        <taxon>Candidatus Criblamydiaceae</taxon>
        <taxon>Candidatus Criblamydia</taxon>
    </lineage>
</organism>
<evidence type="ECO:0000256" key="3">
    <source>
        <dbReference type="ARBA" id="ARBA00022516"/>
    </source>
</evidence>
<dbReference type="NCBIfam" id="TIGR01750">
    <property type="entry name" value="fabZ"/>
    <property type="match status" value="1"/>
</dbReference>
<evidence type="ECO:0000256" key="1">
    <source>
        <dbReference type="ARBA" id="ARBA00004496"/>
    </source>
</evidence>
<keyword evidence="6 8" id="KW-0456">Lyase</keyword>